<proteinExistence type="predicted"/>
<dbReference type="EMBL" id="MU853877">
    <property type="protein sequence ID" value="KAK3936618.1"/>
    <property type="molecule type" value="Genomic_DNA"/>
</dbReference>
<comment type="caution">
    <text evidence="3">The sequence shown here is derived from an EMBL/GenBank/DDBJ whole genome shotgun (WGS) entry which is preliminary data.</text>
</comment>
<feature type="signal peptide" evidence="1">
    <location>
        <begin position="1"/>
        <end position="21"/>
    </location>
</feature>
<evidence type="ECO:0000313" key="4">
    <source>
        <dbReference type="Proteomes" id="UP001303473"/>
    </source>
</evidence>
<dbReference type="SUPFAM" id="SSF51322">
    <property type="entry name" value="Cyanovirin-N"/>
    <property type="match status" value="1"/>
</dbReference>
<accession>A0AAN6S1K3</accession>
<name>A0AAN6S1K3_9PEZI</name>
<evidence type="ECO:0000313" key="3">
    <source>
        <dbReference type="EMBL" id="KAK3936618.1"/>
    </source>
</evidence>
<protein>
    <recommendedName>
        <fullName evidence="2">Cyanovirin-N domain-containing protein</fullName>
    </recommendedName>
</protein>
<dbReference type="Proteomes" id="UP001303473">
    <property type="component" value="Unassembled WGS sequence"/>
</dbReference>
<dbReference type="Pfam" id="PF08881">
    <property type="entry name" value="CVNH"/>
    <property type="match status" value="1"/>
</dbReference>
<feature type="domain" description="Cyanovirin-N" evidence="2">
    <location>
        <begin position="25"/>
        <end position="139"/>
    </location>
</feature>
<sequence>MRATLTTLALGLAAAAATAAADNFIGSCDADSVKIISGKVLTANCRQISGPLRCSRLDLNRCLKNTYGSLQADPTGSGPHFGDQCVDCSNSKTNDGILINAPTLLHCACDPGTGAAQASWPTAIFGINTIVDNNNGVLECYGIKGTSC</sequence>
<feature type="chain" id="PRO_5042900358" description="Cyanovirin-N domain-containing protein" evidence="1">
    <location>
        <begin position="22"/>
        <end position="148"/>
    </location>
</feature>
<evidence type="ECO:0000256" key="1">
    <source>
        <dbReference type="SAM" id="SignalP"/>
    </source>
</evidence>
<gene>
    <name evidence="3" type="ORF">QBC46DRAFT_321115</name>
</gene>
<keyword evidence="1" id="KW-0732">Signal</keyword>
<dbReference type="InterPro" id="IPR036673">
    <property type="entry name" value="Cyanovirin-N_sf"/>
</dbReference>
<reference evidence="4" key="1">
    <citation type="journal article" date="2023" name="Mol. Phylogenet. Evol.">
        <title>Genome-scale phylogeny and comparative genomics of the fungal order Sordariales.</title>
        <authorList>
            <person name="Hensen N."/>
            <person name="Bonometti L."/>
            <person name="Westerberg I."/>
            <person name="Brannstrom I.O."/>
            <person name="Guillou S."/>
            <person name="Cros-Aarteil S."/>
            <person name="Calhoun S."/>
            <person name="Haridas S."/>
            <person name="Kuo A."/>
            <person name="Mondo S."/>
            <person name="Pangilinan J."/>
            <person name="Riley R."/>
            <person name="LaButti K."/>
            <person name="Andreopoulos B."/>
            <person name="Lipzen A."/>
            <person name="Chen C."/>
            <person name="Yan M."/>
            <person name="Daum C."/>
            <person name="Ng V."/>
            <person name="Clum A."/>
            <person name="Steindorff A."/>
            <person name="Ohm R.A."/>
            <person name="Martin F."/>
            <person name="Silar P."/>
            <person name="Natvig D.O."/>
            <person name="Lalanne C."/>
            <person name="Gautier V."/>
            <person name="Ament-Velasquez S.L."/>
            <person name="Kruys A."/>
            <person name="Hutchinson M.I."/>
            <person name="Powell A.J."/>
            <person name="Barry K."/>
            <person name="Miller A.N."/>
            <person name="Grigoriev I.V."/>
            <person name="Debuchy R."/>
            <person name="Gladieux P."/>
            <person name="Hiltunen Thoren M."/>
            <person name="Johannesson H."/>
        </authorList>
    </citation>
    <scope>NUCLEOTIDE SEQUENCE [LARGE SCALE GENOMIC DNA]</scope>
    <source>
        <strain evidence="4">CBS 340.73</strain>
    </source>
</reference>
<organism evidence="3 4">
    <name type="scientific">Diplogelasinospora grovesii</name>
    <dbReference type="NCBI Taxonomy" id="303347"/>
    <lineage>
        <taxon>Eukaryota</taxon>
        <taxon>Fungi</taxon>
        <taxon>Dikarya</taxon>
        <taxon>Ascomycota</taxon>
        <taxon>Pezizomycotina</taxon>
        <taxon>Sordariomycetes</taxon>
        <taxon>Sordariomycetidae</taxon>
        <taxon>Sordariales</taxon>
        <taxon>Diplogelasinosporaceae</taxon>
        <taxon>Diplogelasinospora</taxon>
    </lineage>
</organism>
<dbReference type="InterPro" id="IPR011058">
    <property type="entry name" value="Cyanovirin-N"/>
</dbReference>
<dbReference type="AlphaFoldDB" id="A0AAN6S1K3"/>
<keyword evidence="4" id="KW-1185">Reference proteome</keyword>
<dbReference type="Gene3D" id="2.30.60.10">
    <property type="entry name" value="Cyanovirin-N"/>
    <property type="match status" value="1"/>
</dbReference>
<evidence type="ECO:0000259" key="2">
    <source>
        <dbReference type="Pfam" id="PF08881"/>
    </source>
</evidence>